<sequence length="118" mass="13098">MIKVATWSTDTIKALQLVIDGATQQINFVQPIDSRPPAAAVQPVQCTPAENQGYLSRIARDFPKLMANGMGKFPDFMHRITLTDDAIPVAPPVRQVPIARRAAVEKEVEKMVTDNIWE</sequence>
<dbReference type="Proteomes" id="UP000887565">
    <property type="component" value="Unplaced"/>
</dbReference>
<name>A0A915K4V3_ROMCU</name>
<accession>A0A915K4V3</accession>
<evidence type="ECO:0000313" key="1">
    <source>
        <dbReference type="Proteomes" id="UP000887565"/>
    </source>
</evidence>
<keyword evidence="1" id="KW-1185">Reference proteome</keyword>
<dbReference type="WBParaSite" id="nRc.2.0.1.t33790-RA">
    <property type="protein sequence ID" value="nRc.2.0.1.t33790-RA"/>
    <property type="gene ID" value="nRc.2.0.1.g33790"/>
</dbReference>
<organism evidence="1 2">
    <name type="scientific">Romanomermis culicivorax</name>
    <name type="common">Nematode worm</name>
    <dbReference type="NCBI Taxonomy" id="13658"/>
    <lineage>
        <taxon>Eukaryota</taxon>
        <taxon>Metazoa</taxon>
        <taxon>Ecdysozoa</taxon>
        <taxon>Nematoda</taxon>
        <taxon>Enoplea</taxon>
        <taxon>Dorylaimia</taxon>
        <taxon>Mermithida</taxon>
        <taxon>Mermithoidea</taxon>
        <taxon>Mermithidae</taxon>
        <taxon>Romanomermis</taxon>
    </lineage>
</organism>
<dbReference type="AlphaFoldDB" id="A0A915K4V3"/>
<evidence type="ECO:0000313" key="2">
    <source>
        <dbReference type="WBParaSite" id="nRc.2.0.1.t33790-RA"/>
    </source>
</evidence>
<protein>
    <submittedName>
        <fullName evidence="2">Uncharacterized protein</fullName>
    </submittedName>
</protein>
<reference evidence="2" key="1">
    <citation type="submission" date="2022-11" db="UniProtKB">
        <authorList>
            <consortium name="WormBaseParasite"/>
        </authorList>
    </citation>
    <scope>IDENTIFICATION</scope>
</reference>
<proteinExistence type="predicted"/>